<sequence>MDASFHILFHRGHGHNELDFADEGDAAPPGRSPLMMEAGPSSTIPDAWGVPPSTMNAPSKGLSINGVSGSRSSSFHDVLAGSSSSEDPIFSFTKSMVKGYPVILMSDDDILKLASPYQFMIMGKFSVHCLNFDAIRNFFGKLKLSGNISIGLLGARHVSIQVSNDLDYSRVFARRAY</sequence>
<keyword evidence="2" id="KW-1185">Reference proteome</keyword>
<evidence type="ECO:0000313" key="1">
    <source>
        <dbReference type="EMBL" id="KAH0465612.1"/>
    </source>
</evidence>
<proteinExistence type="predicted"/>
<name>A0AAV7H9E9_DENCH</name>
<comment type="caution">
    <text evidence="1">The sequence shown here is derived from an EMBL/GenBank/DDBJ whole genome shotgun (WGS) entry which is preliminary data.</text>
</comment>
<dbReference type="AlphaFoldDB" id="A0AAV7H9E9"/>
<gene>
    <name evidence="1" type="ORF">IEQ34_005715</name>
</gene>
<accession>A0AAV7H9E9</accession>
<reference evidence="1 2" key="1">
    <citation type="journal article" date="2021" name="Hortic Res">
        <title>Chromosome-scale assembly of the Dendrobium chrysotoxum genome enhances the understanding of orchid evolution.</title>
        <authorList>
            <person name="Zhang Y."/>
            <person name="Zhang G.Q."/>
            <person name="Zhang D."/>
            <person name="Liu X.D."/>
            <person name="Xu X.Y."/>
            <person name="Sun W.H."/>
            <person name="Yu X."/>
            <person name="Zhu X."/>
            <person name="Wang Z.W."/>
            <person name="Zhao X."/>
            <person name="Zhong W.Y."/>
            <person name="Chen H."/>
            <person name="Yin W.L."/>
            <person name="Huang T."/>
            <person name="Niu S.C."/>
            <person name="Liu Z.J."/>
        </authorList>
    </citation>
    <scope>NUCLEOTIDE SEQUENCE [LARGE SCALE GENOMIC DNA]</scope>
    <source>
        <strain evidence="1">Lindl</strain>
    </source>
</reference>
<dbReference type="Proteomes" id="UP000775213">
    <property type="component" value="Unassembled WGS sequence"/>
</dbReference>
<organism evidence="1 2">
    <name type="scientific">Dendrobium chrysotoxum</name>
    <name type="common">Orchid</name>
    <dbReference type="NCBI Taxonomy" id="161865"/>
    <lineage>
        <taxon>Eukaryota</taxon>
        <taxon>Viridiplantae</taxon>
        <taxon>Streptophyta</taxon>
        <taxon>Embryophyta</taxon>
        <taxon>Tracheophyta</taxon>
        <taxon>Spermatophyta</taxon>
        <taxon>Magnoliopsida</taxon>
        <taxon>Liliopsida</taxon>
        <taxon>Asparagales</taxon>
        <taxon>Orchidaceae</taxon>
        <taxon>Epidendroideae</taxon>
        <taxon>Malaxideae</taxon>
        <taxon>Dendrobiinae</taxon>
        <taxon>Dendrobium</taxon>
    </lineage>
</organism>
<protein>
    <submittedName>
        <fullName evidence="1">Uncharacterized protein</fullName>
    </submittedName>
</protein>
<evidence type="ECO:0000313" key="2">
    <source>
        <dbReference type="Proteomes" id="UP000775213"/>
    </source>
</evidence>
<dbReference type="EMBL" id="JAGFBR010000006">
    <property type="protein sequence ID" value="KAH0465612.1"/>
    <property type="molecule type" value="Genomic_DNA"/>
</dbReference>